<proteinExistence type="predicted"/>
<feature type="compositionally biased region" description="Basic and acidic residues" evidence="2">
    <location>
        <begin position="158"/>
        <end position="198"/>
    </location>
</feature>
<evidence type="ECO:0000313" key="4">
    <source>
        <dbReference type="Proteomes" id="UP000218711"/>
    </source>
</evidence>
<sequence length="354" mass="40071">MEKLENPNLNQALDNLQQSKALNSQQAQQISELLNRYSDLEKMHNEALQKLEQLSKGGPLSKEVKTTIKETASVSKQSQQRVTDFVNRLIKTSKLKSQTALRISMKTMRVDSLLTSLSTGLKHFAEKLGQLEQKIQALGVEQQQPKIEIEQKNYIEKTPEPEVVARPRVRVGERRPDFQSDKSKSKKVEPSKQEEPTKKNKTAAPEVELTKERPKPSASVLPEDFRPILERSPLSIDPTHESQDELGNPTYGYRANQKVDVPGVPLELIKGLSSIKISDLLKKDLVDRLMDGRLSVDQVFTEAQQTQMVAAYSNQKKQPNAFEKRVSKAAVEKKEQKATVSQSQEVTQEKHRSR</sequence>
<name>A0A2A5SP86_LACLC</name>
<dbReference type="AlphaFoldDB" id="A0A2A5SP86"/>
<keyword evidence="1" id="KW-0175">Coiled coil</keyword>
<accession>A0A2A5SP86</accession>
<feature type="compositionally biased region" description="Basic and acidic residues" evidence="2">
    <location>
        <begin position="322"/>
        <end position="337"/>
    </location>
</feature>
<dbReference type="Proteomes" id="UP000218711">
    <property type="component" value="Unassembled WGS sequence"/>
</dbReference>
<dbReference type="RefSeq" id="WP_011835246.1">
    <property type="nucleotide sequence ID" value="NZ_JXKC01000019.1"/>
</dbReference>
<feature type="region of interest" description="Disordered" evidence="2">
    <location>
        <begin position="316"/>
        <end position="354"/>
    </location>
</feature>
<organism evidence="3 4">
    <name type="scientific">Lactococcus cremoris subsp. tructae</name>
    <dbReference type="NCBI Taxonomy" id="542833"/>
    <lineage>
        <taxon>Bacteria</taxon>
        <taxon>Bacillati</taxon>
        <taxon>Bacillota</taxon>
        <taxon>Bacilli</taxon>
        <taxon>Lactobacillales</taxon>
        <taxon>Streptococcaceae</taxon>
        <taxon>Lactococcus</taxon>
    </lineage>
</organism>
<feature type="coiled-coil region" evidence="1">
    <location>
        <begin position="23"/>
        <end position="57"/>
    </location>
</feature>
<gene>
    <name evidence="3" type="ORF">RU92_GL001216</name>
</gene>
<feature type="region of interest" description="Disordered" evidence="2">
    <location>
        <begin position="158"/>
        <end position="254"/>
    </location>
</feature>
<comment type="caution">
    <text evidence="3">The sequence shown here is derived from an EMBL/GenBank/DDBJ whole genome shotgun (WGS) entry which is preliminary data.</text>
</comment>
<reference evidence="3 4" key="1">
    <citation type="submission" date="2014-12" db="EMBL/GenBank/DDBJ databases">
        <title>Draft genome sequences of 10 type strains of Lactococcus.</title>
        <authorList>
            <person name="Sun Z."/>
            <person name="Zhong Z."/>
            <person name="Liu W."/>
            <person name="Zhang W."/>
            <person name="Zhang H."/>
        </authorList>
    </citation>
    <scope>NUCLEOTIDE SEQUENCE [LARGE SCALE GENOMIC DNA]</scope>
    <source>
        <strain evidence="3 4">DSM 21502</strain>
    </source>
</reference>
<protein>
    <submittedName>
        <fullName evidence="3">Uncharacterized protein</fullName>
    </submittedName>
</protein>
<evidence type="ECO:0000256" key="2">
    <source>
        <dbReference type="SAM" id="MobiDB-lite"/>
    </source>
</evidence>
<dbReference type="EMBL" id="JXKC01000019">
    <property type="protein sequence ID" value="PCS15745.1"/>
    <property type="molecule type" value="Genomic_DNA"/>
</dbReference>
<evidence type="ECO:0000256" key="1">
    <source>
        <dbReference type="SAM" id="Coils"/>
    </source>
</evidence>
<evidence type="ECO:0000313" key="3">
    <source>
        <dbReference type="EMBL" id="PCS15745.1"/>
    </source>
</evidence>